<organism evidence="13 14">
    <name type="scientific">Streptomyces monticola</name>
    <dbReference type="NCBI Taxonomy" id="2666263"/>
    <lineage>
        <taxon>Bacteria</taxon>
        <taxon>Bacillati</taxon>
        <taxon>Actinomycetota</taxon>
        <taxon>Actinomycetes</taxon>
        <taxon>Kitasatosporales</taxon>
        <taxon>Streptomycetaceae</taxon>
        <taxon>Streptomyces</taxon>
    </lineage>
</organism>
<comment type="subunit">
    <text evidence="5 10">Heterodimer of LeuC and LeuD.</text>
</comment>
<evidence type="ECO:0000256" key="10">
    <source>
        <dbReference type="HAMAP-Rule" id="MF_01031"/>
    </source>
</evidence>
<proteinExistence type="inferred from homology"/>
<reference evidence="14" key="1">
    <citation type="journal article" date="2019" name="Int. J. Syst. Evol. Microbiol.">
        <title>The Global Catalogue of Microorganisms (GCM) 10K type strain sequencing project: providing services to taxonomists for standard genome sequencing and annotation.</title>
        <authorList>
            <consortium name="The Broad Institute Genomics Platform"/>
            <consortium name="The Broad Institute Genome Sequencing Center for Infectious Disease"/>
            <person name="Wu L."/>
            <person name="Ma J."/>
        </authorList>
    </citation>
    <scope>NUCLEOTIDE SEQUENCE [LARGE SCALE GENOMIC DNA]</scope>
    <source>
        <strain evidence="14">SYNS20</strain>
    </source>
</reference>
<dbReference type="CDD" id="cd01577">
    <property type="entry name" value="IPMI_Swivel"/>
    <property type="match status" value="1"/>
</dbReference>
<keyword evidence="9 10" id="KW-0100">Branched-chain amino acid biosynthesis</keyword>
<evidence type="ECO:0000256" key="5">
    <source>
        <dbReference type="ARBA" id="ARBA00011271"/>
    </source>
</evidence>
<comment type="catalytic activity">
    <reaction evidence="1 10">
        <text>(2R,3S)-3-isopropylmalate = (2S)-2-isopropylmalate</text>
        <dbReference type="Rhea" id="RHEA:32287"/>
        <dbReference type="ChEBI" id="CHEBI:1178"/>
        <dbReference type="ChEBI" id="CHEBI:35121"/>
        <dbReference type="EC" id="4.2.1.33"/>
    </reaction>
</comment>
<name>A0ABW2JUH1_9ACTN</name>
<comment type="function">
    <text evidence="2 10">Catalyzes the isomerization between 2-isopropylmalate and 3-isopropylmalate, via the formation of 2-isopropylmaleate.</text>
</comment>
<dbReference type="PANTHER" id="PTHR43345">
    <property type="entry name" value="3-ISOPROPYLMALATE DEHYDRATASE SMALL SUBUNIT 2-RELATED-RELATED"/>
    <property type="match status" value="1"/>
</dbReference>
<evidence type="ECO:0000313" key="14">
    <source>
        <dbReference type="Proteomes" id="UP001596523"/>
    </source>
</evidence>
<keyword evidence="8 10" id="KW-0456">Lyase</keyword>
<dbReference type="Proteomes" id="UP001596523">
    <property type="component" value="Unassembled WGS sequence"/>
</dbReference>
<evidence type="ECO:0000256" key="8">
    <source>
        <dbReference type="ARBA" id="ARBA00023239"/>
    </source>
</evidence>
<dbReference type="NCBIfam" id="NF002458">
    <property type="entry name" value="PRK01641.1"/>
    <property type="match status" value="1"/>
</dbReference>
<comment type="similarity">
    <text evidence="4 10">Belongs to the LeuD family. LeuD type 1 subfamily.</text>
</comment>
<sequence length="216" mass="23832">MEKFTVHTGTAVPLRRTDVDTDQIIPVRFCASTSRTGHADALFADWRAEEGFVLERPERKGATVLVAGHDFGTGSSREYAVWALQDYGFRAVIAPRFGDIFRGNSLMNGLLTVVVPASVVERLWELTEADPHVGVTVDLERLEVRCAGLVQGFTLDEDIRRRLLGGLDAIADTLRFEPDIARYESTRRPALPMTREPLPVTGEPLPGPPEPLPAAR</sequence>
<dbReference type="Gene3D" id="3.20.19.10">
    <property type="entry name" value="Aconitase, domain 4"/>
    <property type="match status" value="1"/>
</dbReference>
<dbReference type="GO" id="GO:0003861">
    <property type="term" value="F:3-isopropylmalate dehydratase activity"/>
    <property type="evidence" value="ECO:0007669"/>
    <property type="project" value="UniProtKB-EC"/>
</dbReference>
<comment type="pathway">
    <text evidence="3 10">Amino-acid biosynthesis; L-leucine biosynthesis; L-leucine from 3-methyl-2-oxobutanoate: step 2/4.</text>
</comment>
<keyword evidence="7 10" id="KW-0028">Amino-acid biosynthesis</keyword>
<evidence type="ECO:0000259" key="12">
    <source>
        <dbReference type="Pfam" id="PF00694"/>
    </source>
</evidence>
<evidence type="ECO:0000256" key="9">
    <source>
        <dbReference type="ARBA" id="ARBA00023304"/>
    </source>
</evidence>
<dbReference type="SUPFAM" id="SSF52016">
    <property type="entry name" value="LeuD/IlvD-like"/>
    <property type="match status" value="1"/>
</dbReference>
<evidence type="ECO:0000256" key="4">
    <source>
        <dbReference type="ARBA" id="ARBA00009845"/>
    </source>
</evidence>
<gene>
    <name evidence="10 13" type="primary">leuD</name>
    <name evidence="13" type="ORF">ACFQVC_34495</name>
</gene>
<dbReference type="RefSeq" id="WP_381838105.1">
    <property type="nucleotide sequence ID" value="NZ_JBHTCF010000020.1"/>
</dbReference>
<dbReference type="InterPro" id="IPR004431">
    <property type="entry name" value="3-IsopropMal_deHydase_ssu"/>
</dbReference>
<dbReference type="EMBL" id="JBHTCF010000020">
    <property type="protein sequence ID" value="MFC7309306.1"/>
    <property type="molecule type" value="Genomic_DNA"/>
</dbReference>
<dbReference type="InterPro" id="IPR000573">
    <property type="entry name" value="AconitaseA/IPMdHydase_ssu_swvl"/>
</dbReference>
<evidence type="ECO:0000313" key="13">
    <source>
        <dbReference type="EMBL" id="MFC7309306.1"/>
    </source>
</evidence>
<dbReference type="PANTHER" id="PTHR43345:SF5">
    <property type="entry name" value="3-ISOPROPYLMALATE DEHYDRATASE SMALL SUBUNIT"/>
    <property type="match status" value="1"/>
</dbReference>
<evidence type="ECO:0000256" key="1">
    <source>
        <dbReference type="ARBA" id="ARBA00000491"/>
    </source>
</evidence>
<feature type="compositionally biased region" description="Pro residues" evidence="11">
    <location>
        <begin position="205"/>
        <end position="216"/>
    </location>
</feature>
<feature type="region of interest" description="Disordered" evidence="11">
    <location>
        <begin position="187"/>
        <end position="216"/>
    </location>
</feature>
<dbReference type="NCBIfam" id="TIGR00171">
    <property type="entry name" value="leuD"/>
    <property type="match status" value="1"/>
</dbReference>
<comment type="caution">
    <text evidence="13">The sequence shown here is derived from an EMBL/GenBank/DDBJ whole genome shotgun (WGS) entry which is preliminary data.</text>
</comment>
<evidence type="ECO:0000256" key="6">
    <source>
        <dbReference type="ARBA" id="ARBA00022430"/>
    </source>
</evidence>
<evidence type="ECO:0000256" key="3">
    <source>
        <dbReference type="ARBA" id="ARBA00004729"/>
    </source>
</evidence>
<keyword evidence="6 10" id="KW-0432">Leucine biosynthesis</keyword>
<evidence type="ECO:0000256" key="11">
    <source>
        <dbReference type="SAM" id="MobiDB-lite"/>
    </source>
</evidence>
<protein>
    <recommendedName>
        <fullName evidence="10">3-isopropylmalate dehydratase small subunit</fullName>
        <ecNumber evidence="10">4.2.1.33</ecNumber>
    </recommendedName>
    <alternativeName>
        <fullName evidence="10">Alpha-IPM isomerase</fullName>
        <shortName evidence="10">IPMI</shortName>
    </alternativeName>
    <alternativeName>
        <fullName evidence="10">Isopropylmalate isomerase</fullName>
    </alternativeName>
</protein>
<dbReference type="InterPro" id="IPR050075">
    <property type="entry name" value="LeuD"/>
</dbReference>
<dbReference type="EC" id="4.2.1.33" evidence="10"/>
<evidence type="ECO:0000256" key="7">
    <source>
        <dbReference type="ARBA" id="ARBA00022605"/>
    </source>
</evidence>
<keyword evidence="14" id="KW-1185">Reference proteome</keyword>
<dbReference type="InterPro" id="IPR015928">
    <property type="entry name" value="Aconitase/3IPM_dehydase_swvl"/>
</dbReference>
<dbReference type="HAMAP" id="MF_01031">
    <property type="entry name" value="LeuD_type1"/>
    <property type="match status" value="1"/>
</dbReference>
<accession>A0ABW2JUH1</accession>
<dbReference type="Pfam" id="PF00694">
    <property type="entry name" value="Aconitase_C"/>
    <property type="match status" value="1"/>
</dbReference>
<feature type="domain" description="Aconitase A/isopropylmalate dehydratase small subunit swivel" evidence="12">
    <location>
        <begin position="1"/>
        <end position="116"/>
    </location>
</feature>
<evidence type="ECO:0000256" key="2">
    <source>
        <dbReference type="ARBA" id="ARBA00002695"/>
    </source>
</evidence>
<dbReference type="InterPro" id="IPR033940">
    <property type="entry name" value="IPMI_Swivel"/>
</dbReference>